<dbReference type="UniPathway" id="UPA00070">
    <property type="reaction ID" value="UER00115"/>
</dbReference>
<evidence type="ECO:0000313" key="14">
    <source>
        <dbReference type="Proteomes" id="UP000243406"/>
    </source>
</evidence>
<dbReference type="FunFam" id="3.50.30.20:FF:000001">
    <property type="entry name" value="Carbamoyl-phosphate synthase small chain"/>
    <property type="match status" value="1"/>
</dbReference>
<evidence type="ECO:0000256" key="7">
    <source>
        <dbReference type="ARBA" id="ARBA00022962"/>
    </source>
</evidence>
<evidence type="ECO:0000313" key="13">
    <source>
        <dbReference type="EMBL" id="SKB63603.1"/>
    </source>
</evidence>
<keyword evidence="4 11" id="KW-0436">Ligase</keyword>
<dbReference type="UniPathway" id="UPA00068">
    <property type="reaction ID" value="UER00171"/>
</dbReference>
<feature type="binding site" evidence="11">
    <location>
        <position position="295"/>
    </location>
    <ligand>
        <name>L-glutamine</name>
        <dbReference type="ChEBI" id="CHEBI:58359"/>
    </ligand>
</feature>
<dbReference type="PRINTS" id="PR00096">
    <property type="entry name" value="GATASE"/>
</dbReference>
<dbReference type="InterPro" id="IPR017926">
    <property type="entry name" value="GATASE"/>
</dbReference>
<proteinExistence type="inferred from homology"/>
<name>A0A1T5CW69_9FIRM</name>
<comment type="similarity">
    <text evidence="3 11">Belongs to the CarA family.</text>
</comment>
<feature type="binding site" evidence="11">
    <location>
        <position position="257"/>
    </location>
    <ligand>
        <name>L-glutamine</name>
        <dbReference type="ChEBI" id="CHEBI:58359"/>
    </ligand>
</feature>
<dbReference type="HAMAP" id="MF_01209">
    <property type="entry name" value="CPSase_S_chain"/>
    <property type="match status" value="1"/>
</dbReference>
<evidence type="ECO:0000256" key="5">
    <source>
        <dbReference type="ARBA" id="ARBA00022741"/>
    </source>
</evidence>
<keyword evidence="11" id="KW-0028">Amino-acid biosynthesis</keyword>
<dbReference type="InterPro" id="IPR002474">
    <property type="entry name" value="CarbamoylP_synth_ssu_N"/>
</dbReference>
<dbReference type="PRINTS" id="PR00097">
    <property type="entry name" value="ANTSNTHASEII"/>
</dbReference>
<dbReference type="AlphaFoldDB" id="A0A1T5CW69"/>
<dbReference type="PANTHER" id="PTHR43418:SF7">
    <property type="entry name" value="CARBAMOYL-PHOSPHATE SYNTHASE SMALL CHAIN"/>
    <property type="match status" value="1"/>
</dbReference>
<dbReference type="NCBIfam" id="TIGR01368">
    <property type="entry name" value="CPSaseIIsmall"/>
    <property type="match status" value="1"/>
</dbReference>
<feature type="binding site" evidence="11">
    <location>
        <position position="254"/>
    </location>
    <ligand>
        <name>L-glutamine</name>
        <dbReference type="ChEBI" id="CHEBI:58359"/>
    </ligand>
</feature>
<evidence type="ECO:0000256" key="2">
    <source>
        <dbReference type="ARBA" id="ARBA00005077"/>
    </source>
</evidence>
<feature type="active site" evidence="11">
    <location>
        <position position="337"/>
    </location>
</feature>
<keyword evidence="8 11" id="KW-0665">Pyrimidine biosynthesis</keyword>
<dbReference type="Proteomes" id="UP000243406">
    <property type="component" value="Unassembled WGS sequence"/>
</dbReference>
<evidence type="ECO:0000256" key="10">
    <source>
        <dbReference type="ARBA" id="ARBA00049285"/>
    </source>
</evidence>
<evidence type="ECO:0000256" key="9">
    <source>
        <dbReference type="ARBA" id="ARBA00048816"/>
    </source>
</evidence>
<feature type="domain" description="Carbamoyl-phosphate synthase small subunit N-terminal" evidence="12">
    <location>
        <begin position="1"/>
        <end position="131"/>
    </location>
</feature>
<dbReference type="InterPro" id="IPR029062">
    <property type="entry name" value="Class_I_gatase-like"/>
</dbReference>
<dbReference type="RefSeq" id="WP_079590184.1">
    <property type="nucleotide sequence ID" value="NZ_FUYN01000006.1"/>
</dbReference>
<dbReference type="GO" id="GO:0044205">
    <property type="term" value="P:'de novo' UMP biosynthetic process"/>
    <property type="evidence" value="ECO:0007669"/>
    <property type="project" value="UniProtKB-UniRule"/>
</dbReference>
<evidence type="ECO:0000256" key="11">
    <source>
        <dbReference type="HAMAP-Rule" id="MF_01209"/>
    </source>
</evidence>
<dbReference type="GO" id="GO:0005524">
    <property type="term" value="F:ATP binding"/>
    <property type="evidence" value="ECO:0007669"/>
    <property type="project" value="UniProtKB-UniRule"/>
</dbReference>
<feature type="binding site" evidence="11">
    <location>
        <position position="226"/>
    </location>
    <ligand>
        <name>L-glutamine</name>
        <dbReference type="ChEBI" id="CHEBI:58359"/>
    </ligand>
</feature>
<dbReference type="InterPro" id="IPR035686">
    <property type="entry name" value="CPSase_GATase1"/>
</dbReference>
<dbReference type="InterPro" id="IPR006274">
    <property type="entry name" value="CarbamoylP_synth_ssu"/>
</dbReference>
<feature type="binding site" evidence="11">
    <location>
        <position position="297"/>
    </location>
    <ligand>
        <name>L-glutamine</name>
        <dbReference type="ChEBI" id="CHEBI:58359"/>
    </ligand>
</feature>
<keyword evidence="6 11" id="KW-0067">ATP-binding</keyword>
<feature type="region of interest" description="CPSase" evidence="11">
    <location>
        <begin position="1"/>
        <end position="173"/>
    </location>
</feature>
<dbReference type="Pfam" id="PF00117">
    <property type="entry name" value="GATase"/>
    <property type="match status" value="1"/>
</dbReference>
<keyword evidence="11" id="KW-0055">Arginine biosynthesis</keyword>
<gene>
    <name evidence="11" type="primary">carA</name>
    <name evidence="13" type="ORF">SAMN02745120_2401</name>
</gene>
<keyword evidence="7 11" id="KW-0315">Glutamine amidotransferase</keyword>
<dbReference type="SUPFAM" id="SSF52021">
    <property type="entry name" value="Carbamoyl phosphate synthetase, small subunit N-terminal domain"/>
    <property type="match status" value="1"/>
</dbReference>
<evidence type="ECO:0000256" key="3">
    <source>
        <dbReference type="ARBA" id="ARBA00007800"/>
    </source>
</evidence>
<dbReference type="GO" id="GO:0006526">
    <property type="term" value="P:L-arginine biosynthetic process"/>
    <property type="evidence" value="ECO:0007669"/>
    <property type="project" value="UniProtKB-UniRule"/>
</dbReference>
<comment type="catalytic activity">
    <reaction evidence="9 11">
        <text>hydrogencarbonate + L-glutamine + 2 ATP + H2O = carbamoyl phosphate + L-glutamate + 2 ADP + phosphate + 2 H(+)</text>
        <dbReference type="Rhea" id="RHEA:18633"/>
        <dbReference type="ChEBI" id="CHEBI:15377"/>
        <dbReference type="ChEBI" id="CHEBI:15378"/>
        <dbReference type="ChEBI" id="CHEBI:17544"/>
        <dbReference type="ChEBI" id="CHEBI:29985"/>
        <dbReference type="ChEBI" id="CHEBI:30616"/>
        <dbReference type="ChEBI" id="CHEBI:43474"/>
        <dbReference type="ChEBI" id="CHEBI:58228"/>
        <dbReference type="ChEBI" id="CHEBI:58359"/>
        <dbReference type="ChEBI" id="CHEBI:456216"/>
        <dbReference type="EC" id="6.3.5.5"/>
    </reaction>
</comment>
<dbReference type="NCBIfam" id="NF009475">
    <property type="entry name" value="PRK12838.1"/>
    <property type="match status" value="1"/>
</dbReference>
<dbReference type="OrthoDB" id="9804328at2"/>
<evidence type="ECO:0000256" key="1">
    <source>
        <dbReference type="ARBA" id="ARBA00004812"/>
    </source>
</evidence>
<dbReference type="CDD" id="cd01744">
    <property type="entry name" value="GATase1_CPSase"/>
    <property type="match status" value="1"/>
</dbReference>
<feature type="active site" evidence="11">
    <location>
        <position position="335"/>
    </location>
</feature>
<dbReference type="Pfam" id="PF00988">
    <property type="entry name" value="CPSase_sm_chain"/>
    <property type="match status" value="1"/>
</dbReference>
<feature type="binding site" evidence="11">
    <location>
        <position position="228"/>
    </location>
    <ligand>
        <name>L-glutamine</name>
        <dbReference type="ChEBI" id="CHEBI:58359"/>
    </ligand>
</feature>
<dbReference type="EC" id="6.3.5.5" evidence="11"/>
<comment type="pathway">
    <text evidence="1 11">Pyrimidine metabolism; UMP biosynthesis via de novo pathway; (S)-dihydroorotate from bicarbonate: step 1/3.</text>
</comment>
<evidence type="ECO:0000256" key="8">
    <source>
        <dbReference type="ARBA" id="ARBA00022975"/>
    </source>
</evidence>
<dbReference type="EMBL" id="FUYN01000006">
    <property type="protein sequence ID" value="SKB63603.1"/>
    <property type="molecule type" value="Genomic_DNA"/>
</dbReference>
<dbReference type="GO" id="GO:0004359">
    <property type="term" value="F:glutaminase activity"/>
    <property type="evidence" value="ECO:0007669"/>
    <property type="project" value="RHEA"/>
</dbReference>
<evidence type="ECO:0000256" key="6">
    <source>
        <dbReference type="ARBA" id="ARBA00022840"/>
    </source>
</evidence>
<dbReference type="InterPro" id="IPR036480">
    <property type="entry name" value="CarbP_synth_ssu_N_sf"/>
</dbReference>
<dbReference type="GO" id="GO:0006541">
    <property type="term" value="P:glutamine metabolic process"/>
    <property type="evidence" value="ECO:0007669"/>
    <property type="project" value="InterPro"/>
</dbReference>
<dbReference type="PRINTS" id="PR00099">
    <property type="entry name" value="CPSGATASE"/>
</dbReference>
<dbReference type="Gene3D" id="3.50.30.20">
    <property type="entry name" value="Carbamoyl-phosphate synthase small subunit, N-terminal domain"/>
    <property type="match status" value="1"/>
</dbReference>
<keyword evidence="14" id="KW-1185">Reference proteome</keyword>
<feature type="binding site" evidence="11">
    <location>
        <position position="45"/>
    </location>
    <ligand>
        <name>L-glutamine</name>
        <dbReference type="ChEBI" id="CHEBI:58359"/>
    </ligand>
</feature>
<comment type="catalytic activity">
    <reaction evidence="10 11">
        <text>L-glutamine + H2O = L-glutamate + NH4(+)</text>
        <dbReference type="Rhea" id="RHEA:15889"/>
        <dbReference type="ChEBI" id="CHEBI:15377"/>
        <dbReference type="ChEBI" id="CHEBI:28938"/>
        <dbReference type="ChEBI" id="CHEBI:29985"/>
        <dbReference type="ChEBI" id="CHEBI:58359"/>
    </reaction>
</comment>
<organism evidence="13 14">
    <name type="scientific">Acetoanaerobium noterae</name>
    <dbReference type="NCBI Taxonomy" id="745369"/>
    <lineage>
        <taxon>Bacteria</taxon>
        <taxon>Bacillati</taxon>
        <taxon>Bacillota</taxon>
        <taxon>Clostridia</taxon>
        <taxon>Peptostreptococcales</taxon>
        <taxon>Filifactoraceae</taxon>
        <taxon>Acetoanaerobium</taxon>
    </lineage>
</organism>
<protein>
    <recommendedName>
        <fullName evidence="11">Carbamoyl phosphate synthase small chain</fullName>
        <ecNumber evidence="11">6.3.5.5</ecNumber>
    </recommendedName>
    <alternativeName>
        <fullName evidence="11">Carbamoyl phosphate synthetase glutamine chain</fullName>
    </alternativeName>
</protein>
<dbReference type="InterPro" id="IPR050472">
    <property type="entry name" value="Anth_synth/Amidotransfase"/>
</dbReference>
<comment type="pathway">
    <text evidence="2 11">Amino-acid biosynthesis; L-arginine biosynthesis; carbamoyl phosphate from bicarbonate: step 1/1.</text>
</comment>
<dbReference type="Gene3D" id="3.40.50.880">
    <property type="match status" value="1"/>
</dbReference>
<dbReference type="PROSITE" id="PS51273">
    <property type="entry name" value="GATASE_TYPE_1"/>
    <property type="match status" value="1"/>
</dbReference>
<feature type="active site" description="Nucleophile" evidence="11">
    <location>
        <position position="253"/>
    </location>
</feature>
<comment type="function">
    <text evidence="11">Small subunit of the glutamine-dependent carbamoyl phosphate synthetase (CPSase). CPSase catalyzes the formation of carbamoyl phosphate from the ammonia moiety of glutamine, carbonate, and phosphate donated by ATP, constituting the first step of 2 biosynthetic pathways, one leading to arginine and/or urea and the other to pyrimidine nucleotides. The small subunit (glutamine amidotransferase) binds and cleaves glutamine to supply the large subunit with the substrate ammonia.</text>
</comment>
<sequence length="360" mass="40209">MKAKLILENGQVFEGRAFGHIATCVGEVVFNTGMTGYQEILTDPSYYGQMVTMTYPLIGNYGINLEDNESQTAKVRGFIVRERCDDSSNFRAEIELDKYLKQQNIIGIDGIDTRSLTKILRNSGTMKGIITAEELSAEDIQNYFESFDNTYAVYEVSVKEKEILPPLISDMDPKDIVSISVMDFGVKRNILTNLRKRGCQITLYPADTKAETLLSDNSDLVFLTNGPGDPEDLTEIVNEVKKIIGKKPVAGICLGHQLIALAMGGSTEKLKFGHRGCNHPVKDIRKNKVYITSQNHGYHVSKLPEDFEITHISLNDESVEGMKHKTLPVFSVQFHPEASPGPVESSYLFDEFIELAKIKL</sequence>
<dbReference type="SUPFAM" id="SSF52317">
    <property type="entry name" value="Class I glutamine amidotransferase-like"/>
    <property type="match status" value="1"/>
</dbReference>
<dbReference type="PANTHER" id="PTHR43418">
    <property type="entry name" value="MULTIFUNCTIONAL TRYPTOPHAN BIOSYNTHESIS PROTEIN-RELATED"/>
    <property type="match status" value="1"/>
</dbReference>
<comment type="subunit">
    <text evidence="11">Composed of two chains; the small (or glutamine) chain promotes the hydrolysis of glutamine to ammonia, which is used by the large (or ammonia) chain to synthesize carbamoyl phosphate. Tetramer of heterodimers (alpha,beta)4.</text>
</comment>
<evidence type="ECO:0000256" key="4">
    <source>
        <dbReference type="ARBA" id="ARBA00022598"/>
    </source>
</evidence>
<keyword evidence="5 11" id="KW-0547">Nucleotide-binding</keyword>
<accession>A0A1T5CW69</accession>
<dbReference type="GO" id="GO:0006207">
    <property type="term" value="P:'de novo' pyrimidine nucleobase biosynthetic process"/>
    <property type="evidence" value="ECO:0007669"/>
    <property type="project" value="InterPro"/>
</dbReference>
<feature type="binding site" evidence="11">
    <location>
        <position position="298"/>
    </location>
    <ligand>
        <name>L-glutamine</name>
        <dbReference type="ChEBI" id="CHEBI:58359"/>
    </ligand>
</feature>
<dbReference type="GO" id="GO:0004088">
    <property type="term" value="F:carbamoyl-phosphate synthase (glutamine-hydrolyzing) activity"/>
    <property type="evidence" value="ECO:0007669"/>
    <property type="project" value="UniProtKB-UniRule"/>
</dbReference>
<reference evidence="14" key="1">
    <citation type="submission" date="2017-02" db="EMBL/GenBank/DDBJ databases">
        <authorList>
            <person name="Varghese N."/>
            <person name="Submissions S."/>
        </authorList>
    </citation>
    <scope>NUCLEOTIDE SEQUENCE [LARGE SCALE GENOMIC DNA]</scope>
    <source>
        <strain evidence="14">ATCC 35199</strain>
    </source>
</reference>
<dbReference type="SMART" id="SM01097">
    <property type="entry name" value="CPSase_sm_chain"/>
    <property type="match status" value="1"/>
</dbReference>
<evidence type="ECO:0000259" key="12">
    <source>
        <dbReference type="SMART" id="SM01097"/>
    </source>
</evidence>